<keyword evidence="3" id="KW-0804">Transcription</keyword>
<dbReference type="KEGG" id="fes:HER31_08845"/>
<keyword evidence="6" id="KW-1185">Reference proteome</keyword>
<dbReference type="GO" id="GO:0003700">
    <property type="term" value="F:DNA-binding transcription factor activity"/>
    <property type="evidence" value="ECO:0007669"/>
    <property type="project" value="InterPro"/>
</dbReference>
<gene>
    <name evidence="5" type="ORF">HER31_08845</name>
</gene>
<dbReference type="InterPro" id="IPR036390">
    <property type="entry name" value="WH_DNA-bd_sf"/>
</dbReference>
<evidence type="ECO:0000313" key="6">
    <source>
        <dbReference type="Proteomes" id="UP000501602"/>
    </source>
</evidence>
<dbReference type="InterPro" id="IPR000835">
    <property type="entry name" value="HTH_MarR-typ"/>
</dbReference>
<evidence type="ECO:0000313" key="5">
    <source>
        <dbReference type="EMBL" id="QIZ76975.1"/>
    </source>
</evidence>
<dbReference type="PROSITE" id="PS50995">
    <property type="entry name" value="HTH_MARR_2"/>
    <property type="match status" value="1"/>
</dbReference>
<dbReference type="InterPro" id="IPR036388">
    <property type="entry name" value="WH-like_DNA-bd_sf"/>
</dbReference>
<accession>A0A6H1UD15</accession>
<dbReference type="Proteomes" id="UP000501602">
    <property type="component" value="Chromosome"/>
</dbReference>
<dbReference type="AlphaFoldDB" id="A0A6H1UD15"/>
<evidence type="ECO:0000256" key="1">
    <source>
        <dbReference type="ARBA" id="ARBA00023015"/>
    </source>
</evidence>
<name>A0A6H1UD15_9GAMM</name>
<protein>
    <submittedName>
        <fullName evidence="5">MarR family transcriptional regulator</fullName>
    </submittedName>
</protein>
<dbReference type="EMBL" id="CP051180">
    <property type="protein sequence ID" value="QIZ76975.1"/>
    <property type="molecule type" value="Genomic_DNA"/>
</dbReference>
<evidence type="ECO:0000259" key="4">
    <source>
        <dbReference type="PROSITE" id="PS50995"/>
    </source>
</evidence>
<dbReference type="PANTHER" id="PTHR42756">
    <property type="entry name" value="TRANSCRIPTIONAL REGULATOR, MARR"/>
    <property type="match status" value="1"/>
</dbReference>
<evidence type="ECO:0000256" key="3">
    <source>
        <dbReference type="ARBA" id="ARBA00023163"/>
    </source>
</evidence>
<dbReference type="SMART" id="SM00347">
    <property type="entry name" value="HTH_MARR"/>
    <property type="match status" value="1"/>
</dbReference>
<dbReference type="Gene3D" id="1.10.10.10">
    <property type="entry name" value="Winged helix-like DNA-binding domain superfamily/Winged helix DNA-binding domain"/>
    <property type="match status" value="1"/>
</dbReference>
<dbReference type="Pfam" id="PF01047">
    <property type="entry name" value="MarR"/>
    <property type="match status" value="1"/>
</dbReference>
<keyword evidence="2" id="KW-0238">DNA-binding</keyword>
<dbReference type="SUPFAM" id="SSF46785">
    <property type="entry name" value="Winged helix' DNA-binding domain"/>
    <property type="match status" value="1"/>
</dbReference>
<dbReference type="GO" id="GO:0003677">
    <property type="term" value="F:DNA binding"/>
    <property type="evidence" value="ECO:0007669"/>
    <property type="project" value="UniProtKB-KW"/>
</dbReference>
<feature type="domain" description="HTH marR-type" evidence="4">
    <location>
        <begin position="4"/>
        <end position="136"/>
    </location>
</feature>
<evidence type="ECO:0000256" key="2">
    <source>
        <dbReference type="ARBA" id="ARBA00023125"/>
    </source>
</evidence>
<dbReference type="RefSeq" id="WP_168660236.1">
    <property type="nucleotide sequence ID" value="NZ_CP051180.1"/>
</dbReference>
<dbReference type="PANTHER" id="PTHR42756:SF1">
    <property type="entry name" value="TRANSCRIPTIONAL REPRESSOR OF EMRAB OPERON"/>
    <property type="match status" value="1"/>
</dbReference>
<proteinExistence type="predicted"/>
<sequence>MPHVNQLNHAIIEFYEKLSSWEHSVVKESGIPLAHVHAVELLGAHGAMRMKELATKMSITTGTMTVQIDKMVKSGLVERRPHQTDRRSILVELTASGEALYQDHDELHHGLTQQLMSALTDEQQHALLDCLNKMNREF</sequence>
<dbReference type="PRINTS" id="PR00598">
    <property type="entry name" value="HTHMARR"/>
</dbReference>
<organism evidence="5 6">
    <name type="scientific">Ferrimonas lipolytica</name>
    <dbReference type="NCBI Taxonomy" id="2724191"/>
    <lineage>
        <taxon>Bacteria</taxon>
        <taxon>Pseudomonadati</taxon>
        <taxon>Pseudomonadota</taxon>
        <taxon>Gammaproteobacteria</taxon>
        <taxon>Alteromonadales</taxon>
        <taxon>Ferrimonadaceae</taxon>
        <taxon>Ferrimonas</taxon>
    </lineage>
</organism>
<keyword evidence="1" id="KW-0805">Transcription regulation</keyword>
<reference evidence="5 6" key="1">
    <citation type="submission" date="2020-04" db="EMBL/GenBank/DDBJ databases">
        <title>Ferrimonas sp. S7 isolated from sea water.</title>
        <authorList>
            <person name="Bae S.S."/>
            <person name="Baek K."/>
        </authorList>
    </citation>
    <scope>NUCLEOTIDE SEQUENCE [LARGE SCALE GENOMIC DNA]</scope>
    <source>
        <strain evidence="5 6">S7</strain>
    </source>
</reference>